<accession>A0A6N7L0W3</accession>
<reference evidence="1 2" key="1">
    <citation type="submission" date="2019-09" db="EMBL/GenBank/DDBJ databases">
        <title>Genome Sequences of Streptomyces kaniharaensis ATCC 21070.</title>
        <authorList>
            <person name="Zhu W."/>
            <person name="De Crecy-Lagard V."/>
            <person name="Richards N.G."/>
        </authorList>
    </citation>
    <scope>NUCLEOTIDE SEQUENCE [LARGE SCALE GENOMIC DNA]</scope>
    <source>
        <strain evidence="1 2">SF-557</strain>
    </source>
</reference>
<protein>
    <recommendedName>
        <fullName evidence="3">2'-5' RNA ligase family protein</fullName>
    </recommendedName>
</protein>
<evidence type="ECO:0000313" key="1">
    <source>
        <dbReference type="EMBL" id="MQS17380.1"/>
    </source>
</evidence>
<dbReference type="Proteomes" id="UP000450000">
    <property type="component" value="Unassembled WGS sequence"/>
</dbReference>
<dbReference type="RefSeq" id="WP_153470127.1">
    <property type="nucleotide sequence ID" value="NZ_WBOF01000004.1"/>
</dbReference>
<dbReference type="Gene3D" id="3.90.1140.10">
    <property type="entry name" value="Cyclic phosphodiesterase"/>
    <property type="match status" value="1"/>
</dbReference>
<dbReference type="InterPro" id="IPR009097">
    <property type="entry name" value="Cyclic_Pdiesterase"/>
</dbReference>
<gene>
    <name evidence="1" type="ORF">F7Q99_35665</name>
</gene>
<evidence type="ECO:0008006" key="3">
    <source>
        <dbReference type="Google" id="ProtNLM"/>
    </source>
</evidence>
<comment type="caution">
    <text evidence="1">The sequence shown here is derived from an EMBL/GenBank/DDBJ whole genome shotgun (WGS) entry which is preliminary data.</text>
</comment>
<proteinExistence type="predicted"/>
<sequence length="224" mass="25506">MRRFMGPKRLWGTEDGPDEDWIKPHVLWLPQEDPQVLDYFRRLREVVARFPDVITPIADEDLHMTIQSVRQVNTAGVRVDDEQLAAAAEEVRSRLVDVDPFEIQIGPARASGSAGIVEIWPEDGLADLNRRVREGLLAVGMVLPPAEEHFWCHMSCGYGAQDSDTPELAARSDQFASEIGKSIRPGVRTSVTVSDLWLVWERQEPDRNTYSFERQHRLHLGRRG</sequence>
<dbReference type="OrthoDB" id="4082690at2"/>
<keyword evidence="2" id="KW-1185">Reference proteome</keyword>
<evidence type="ECO:0000313" key="2">
    <source>
        <dbReference type="Proteomes" id="UP000450000"/>
    </source>
</evidence>
<dbReference type="Pfam" id="PF13563">
    <property type="entry name" value="2_5_RNA_ligase2"/>
    <property type="match status" value="1"/>
</dbReference>
<dbReference type="EMBL" id="WBOF01000004">
    <property type="protein sequence ID" value="MQS17380.1"/>
    <property type="molecule type" value="Genomic_DNA"/>
</dbReference>
<dbReference type="AlphaFoldDB" id="A0A6N7L0W3"/>
<dbReference type="SUPFAM" id="SSF55144">
    <property type="entry name" value="LigT-like"/>
    <property type="match status" value="1"/>
</dbReference>
<name>A0A6N7L0W3_9ACTN</name>
<organism evidence="1 2">
    <name type="scientific">Streptomyces kaniharaensis</name>
    <dbReference type="NCBI Taxonomy" id="212423"/>
    <lineage>
        <taxon>Bacteria</taxon>
        <taxon>Bacillati</taxon>
        <taxon>Actinomycetota</taxon>
        <taxon>Actinomycetes</taxon>
        <taxon>Kitasatosporales</taxon>
        <taxon>Streptomycetaceae</taxon>
        <taxon>Streptomyces</taxon>
    </lineage>
</organism>